<feature type="region of interest" description="Disordered" evidence="1">
    <location>
        <begin position="114"/>
        <end position="173"/>
    </location>
</feature>
<keyword evidence="3" id="KW-1185">Reference proteome</keyword>
<organism evidence="2 3">
    <name type="scientific">Anaerosporomusa subterranea</name>
    <dbReference type="NCBI Taxonomy" id="1794912"/>
    <lineage>
        <taxon>Bacteria</taxon>
        <taxon>Bacillati</taxon>
        <taxon>Bacillota</taxon>
        <taxon>Negativicutes</taxon>
        <taxon>Acetonemataceae</taxon>
        <taxon>Anaerosporomusa</taxon>
    </lineage>
</organism>
<feature type="compositionally biased region" description="Polar residues" evidence="1">
    <location>
        <begin position="163"/>
        <end position="173"/>
    </location>
</feature>
<evidence type="ECO:0000256" key="1">
    <source>
        <dbReference type="SAM" id="MobiDB-lite"/>
    </source>
</evidence>
<gene>
    <name evidence="2" type="ORF">AXX12_18115</name>
</gene>
<feature type="compositionally biased region" description="Basic and acidic residues" evidence="1">
    <location>
        <begin position="120"/>
        <end position="136"/>
    </location>
</feature>
<name>A0A154BVX6_ANASB</name>
<sequence length="173" mass="18333">MATETADAPVSLWNTIFRITEKMVNDGASYDALINILTLFCLISILQRNTHSTSAVAAPSAVGGLGKLLGDLTKGDGTGPSPDALMSLLPLLNSPQMKSKLNPTTIATVLGLINSMGGGEKPESPKQEKAEPKGEPRALPVAPEAEEAPHIIPRDPAEKKTANSRYLNWKSSF</sequence>
<dbReference type="EMBL" id="LSGP01000012">
    <property type="protein sequence ID" value="KYZ77648.1"/>
    <property type="molecule type" value="Genomic_DNA"/>
</dbReference>
<dbReference type="STRING" id="1794912.AXX12_18115"/>
<feature type="compositionally biased region" description="Basic and acidic residues" evidence="1">
    <location>
        <begin position="147"/>
        <end position="161"/>
    </location>
</feature>
<dbReference type="OrthoDB" id="1682779at2"/>
<dbReference type="RefSeq" id="WP_066238148.1">
    <property type="nucleotide sequence ID" value="NZ_LSGP01000012.1"/>
</dbReference>
<reference evidence="2 3" key="1">
    <citation type="submission" date="2016-02" db="EMBL/GenBank/DDBJ databases">
        <title>Anaerosporomusa subterraneum gen. nov., sp. nov., a spore-forming obligate anaerobe isolated from saprolite.</title>
        <authorList>
            <person name="Choi J.K."/>
            <person name="Shah M."/>
            <person name="Yee N."/>
        </authorList>
    </citation>
    <scope>NUCLEOTIDE SEQUENCE [LARGE SCALE GENOMIC DNA]</scope>
    <source>
        <strain evidence="2 3">RU4</strain>
    </source>
</reference>
<comment type="caution">
    <text evidence="2">The sequence shown here is derived from an EMBL/GenBank/DDBJ whole genome shotgun (WGS) entry which is preliminary data.</text>
</comment>
<proteinExistence type="predicted"/>
<dbReference type="Proteomes" id="UP000076268">
    <property type="component" value="Unassembled WGS sequence"/>
</dbReference>
<protein>
    <submittedName>
        <fullName evidence="2">Uncharacterized protein</fullName>
    </submittedName>
</protein>
<evidence type="ECO:0000313" key="3">
    <source>
        <dbReference type="Proteomes" id="UP000076268"/>
    </source>
</evidence>
<accession>A0A154BVX6</accession>
<dbReference type="AlphaFoldDB" id="A0A154BVX6"/>
<evidence type="ECO:0000313" key="2">
    <source>
        <dbReference type="EMBL" id="KYZ77648.1"/>
    </source>
</evidence>